<dbReference type="Proteomes" id="UP001596392">
    <property type="component" value="Unassembled WGS sequence"/>
</dbReference>
<evidence type="ECO:0000256" key="1">
    <source>
        <dbReference type="SAM" id="SignalP"/>
    </source>
</evidence>
<name>A0ABW2GZU8_9ACTN</name>
<organism evidence="2 3">
    <name type="scientific">Catellatospora aurea</name>
    <dbReference type="NCBI Taxonomy" id="1337874"/>
    <lineage>
        <taxon>Bacteria</taxon>
        <taxon>Bacillati</taxon>
        <taxon>Actinomycetota</taxon>
        <taxon>Actinomycetes</taxon>
        <taxon>Micromonosporales</taxon>
        <taxon>Micromonosporaceae</taxon>
        <taxon>Catellatospora</taxon>
    </lineage>
</organism>
<evidence type="ECO:0000313" key="2">
    <source>
        <dbReference type="EMBL" id="MFC7244252.1"/>
    </source>
</evidence>
<sequence length="154" mass="16731">MAALTALAAVLAVGATPAHASINVVCDGYCTIVSTTYVNGGVARSKAEGYFYAVDGDIKGEVSIWDTSADGYRARVWVNIFLECWCVHEEYMVSNRAFDNTSGAGTKIDRSWTFSAGLPDGYLYTVEVKVGRYDANTGAYGVNESQTQRFYIDM</sequence>
<gene>
    <name evidence="2" type="ORF">ACFQO7_17400</name>
</gene>
<proteinExistence type="predicted"/>
<feature type="chain" id="PRO_5045614678" evidence="1">
    <location>
        <begin position="21"/>
        <end position="154"/>
    </location>
</feature>
<accession>A0ABW2GZU8</accession>
<evidence type="ECO:0000313" key="3">
    <source>
        <dbReference type="Proteomes" id="UP001596392"/>
    </source>
</evidence>
<protein>
    <submittedName>
        <fullName evidence="2">Uncharacterized protein</fullName>
    </submittedName>
</protein>
<feature type="signal peptide" evidence="1">
    <location>
        <begin position="1"/>
        <end position="20"/>
    </location>
</feature>
<dbReference type="RefSeq" id="WP_376807306.1">
    <property type="nucleotide sequence ID" value="NZ_JBHTAC010000015.1"/>
</dbReference>
<keyword evidence="3" id="KW-1185">Reference proteome</keyword>
<comment type="caution">
    <text evidence="2">The sequence shown here is derived from an EMBL/GenBank/DDBJ whole genome shotgun (WGS) entry which is preliminary data.</text>
</comment>
<reference evidence="3" key="1">
    <citation type="journal article" date="2019" name="Int. J. Syst. Evol. Microbiol.">
        <title>The Global Catalogue of Microorganisms (GCM) 10K type strain sequencing project: providing services to taxonomists for standard genome sequencing and annotation.</title>
        <authorList>
            <consortium name="The Broad Institute Genomics Platform"/>
            <consortium name="The Broad Institute Genome Sequencing Center for Infectious Disease"/>
            <person name="Wu L."/>
            <person name="Ma J."/>
        </authorList>
    </citation>
    <scope>NUCLEOTIDE SEQUENCE [LARGE SCALE GENOMIC DNA]</scope>
    <source>
        <strain evidence="3">CGMCC 1.9106</strain>
    </source>
</reference>
<dbReference type="EMBL" id="JBHTAC010000015">
    <property type="protein sequence ID" value="MFC7244252.1"/>
    <property type="molecule type" value="Genomic_DNA"/>
</dbReference>
<keyword evidence="1" id="KW-0732">Signal</keyword>